<feature type="domain" description="Endonuclease/exonuclease/phosphatase" evidence="2">
    <location>
        <begin position="52"/>
        <end position="274"/>
    </location>
</feature>
<name>A0A517R7K2_9PLAN</name>
<dbReference type="InterPro" id="IPR005135">
    <property type="entry name" value="Endo/exonuclease/phosphatase"/>
</dbReference>
<dbReference type="Pfam" id="PF03372">
    <property type="entry name" value="Exo_endo_phos"/>
    <property type="match status" value="1"/>
</dbReference>
<dbReference type="AlphaFoldDB" id="A0A517R7K2"/>
<evidence type="ECO:0000313" key="4">
    <source>
        <dbReference type="Proteomes" id="UP000317318"/>
    </source>
</evidence>
<accession>A0A517R7K2</accession>
<dbReference type="KEGG" id="svp:Pan189_42780"/>
<dbReference type="EMBL" id="CP036268">
    <property type="protein sequence ID" value="QDT39866.1"/>
    <property type="molecule type" value="Genomic_DNA"/>
</dbReference>
<evidence type="ECO:0000313" key="3">
    <source>
        <dbReference type="EMBL" id="QDT39866.1"/>
    </source>
</evidence>
<evidence type="ECO:0000259" key="2">
    <source>
        <dbReference type="Pfam" id="PF03372"/>
    </source>
</evidence>
<dbReference type="Gene3D" id="3.60.10.10">
    <property type="entry name" value="Endonuclease/exonuclease/phosphatase"/>
    <property type="match status" value="1"/>
</dbReference>
<dbReference type="GO" id="GO:0006506">
    <property type="term" value="P:GPI anchor biosynthetic process"/>
    <property type="evidence" value="ECO:0007669"/>
    <property type="project" value="TreeGrafter"/>
</dbReference>
<feature type="region of interest" description="Disordered" evidence="1">
    <location>
        <begin position="1"/>
        <end position="20"/>
    </location>
</feature>
<evidence type="ECO:0000256" key="1">
    <source>
        <dbReference type="SAM" id="MobiDB-lite"/>
    </source>
</evidence>
<dbReference type="Proteomes" id="UP000317318">
    <property type="component" value="Chromosome"/>
</dbReference>
<sequence length="282" mass="31762">MRPDAPHPRPASTQKAANPLFDVKADLLRGTVSSPKKSRPSARFANLPLRVLSYNIHKGVGGRDRQYSLDRILDVIRGEQPDMVCLQEVDQNVKRSNFDDQPTAIAGAIEAVDSLYQLNVPKREGGYGNLIATRFPVVSKHHLSLRKGRRKNRGAQIVVVRTPRGRFRVVNIHLGLAEKERIWQIEHLLSHRLFLEADDLPTLVIGDTNDWRNNLEDGPFLAAGFRKLTRPPSRYRSFPAFLPMAGLDKAFVRDVPEAKARVVRTRLSREASDHLPIVVELG</sequence>
<dbReference type="GO" id="GO:0003824">
    <property type="term" value="F:catalytic activity"/>
    <property type="evidence" value="ECO:0007669"/>
    <property type="project" value="InterPro"/>
</dbReference>
<protein>
    <recommendedName>
        <fullName evidence="2">Endonuclease/exonuclease/phosphatase domain-containing protein</fullName>
    </recommendedName>
</protein>
<keyword evidence="4" id="KW-1185">Reference proteome</keyword>
<dbReference type="InterPro" id="IPR036691">
    <property type="entry name" value="Endo/exonu/phosph_ase_sf"/>
</dbReference>
<proteinExistence type="predicted"/>
<dbReference type="InterPro" id="IPR051916">
    <property type="entry name" value="GPI-anchor_lipid_remodeler"/>
</dbReference>
<dbReference type="PANTHER" id="PTHR14859">
    <property type="entry name" value="CALCOFLUOR WHITE HYPERSENSITIVE PROTEIN PRECURSOR"/>
    <property type="match status" value="1"/>
</dbReference>
<reference evidence="3 4" key="1">
    <citation type="submission" date="2019-02" db="EMBL/GenBank/DDBJ databases">
        <title>Deep-cultivation of Planctomycetes and their phenomic and genomic characterization uncovers novel biology.</title>
        <authorList>
            <person name="Wiegand S."/>
            <person name="Jogler M."/>
            <person name="Boedeker C."/>
            <person name="Pinto D."/>
            <person name="Vollmers J."/>
            <person name="Rivas-Marin E."/>
            <person name="Kohn T."/>
            <person name="Peeters S.H."/>
            <person name="Heuer A."/>
            <person name="Rast P."/>
            <person name="Oberbeckmann S."/>
            <person name="Bunk B."/>
            <person name="Jeske O."/>
            <person name="Meyerdierks A."/>
            <person name="Storesund J.E."/>
            <person name="Kallscheuer N."/>
            <person name="Luecker S."/>
            <person name="Lage O.M."/>
            <person name="Pohl T."/>
            <person name="Merkel B.J."/>
            <person name="Hornburger P."/>
            <person name="Mueller R.-W."/>
            <person name="Bruemmer F."/>
            <person name="Labrenz M."/>
            <person name="Spormann A.M."/>
            <person name="Op den Camp H."/>
            <person name="Overmann J."/>
            <person name="Amann R."/>
            <person name="Jetten M.S.M."/>
            <person name="Mascher T."/>
            <person name="Medema M.H."/>
            <person name="Devos D.P."/>
            <person name="Kaster A.-K."/>
            <person name="Ovreas L."/>
            <person name="Rohde M."/>
            <person name="Galperin M.Y."/>
            <person name="Jogler C."/>
        </authorList>
    </citation>
    <scope>NUCLEOTIDE SEQUENCE [LARGE SCALE GENOMIC DNA]</scope>
    <source>
        <strain evidence="3 4">Pan189</strain>
    </source>
</reference>
<gene>
    <name evidence="3" type="ORF">Pan189_42780</name>
</gene>
<dbReference type="GO" id="GO:0016020">
    <property type="term" value="C:membrane"/>
    <property type="evidence" value="ECO:0007669"/>
    <property type="project" value="GOC"/>
</dbReference>
<dbReference type="PANTHER" id="PTHR14859:SF1">
    <property type="entry name" value="PGAP2-INTERACTING PROTEIN"/>
    <property type="match status" value="1"/>
</dbReference>
<dbReference type="SUPFAM" id="SSF56219">
    <property type="entry name" value="DNase I-like"/>
    <property type="match status" value="1"/>
</dbReference>
<organism evidence="3 4">
    <name type="scientific">Stratiformator vulcanicus</name>
    <dbReference type="NCBI Taxonomy" id="2527980"/>
    <lineage>
        <taxon>Bacteria</taxon>
        <taxon>Pseudomonadati</taxon>
        <taxon>Planctomycetota</taxon>
        <taxon>Planctomycetia</taxon>
        <taxon>Planctomycetales</taxon>
        <taxon>Planctomycetaceae</taxon>
        <taxon>Stratiformator</taxon>
    </lineage>
</organism>